<protein>
    <submittedName>
        <fullName evidence="2">Uncharacterized protein</fullName>
    </submittedName>
</protein>
<evidence type="ECO:0000313" key="3">
    <source>
        <dbReference type="Proteomes" id="UP000016960"/>
    </source>
</evidence>
<evidence type="ECO:0000313" key="2">
    <source>
        <dbReference type="EMBL" id="ERN42431.1"/>
    </source>
</evidence>
<feature type="non-terminal residue" evidence="2">
    <location>
        <position position="1"/>
    </location>
</feature>
<feature type="transmembrane region" description="Helical" evidence="1">
    <location>
        <begin position="6"/>
        <end position="28"/>
    </location>
</feature>
<organism evidence="2 3">
    <name type="scientific">Rubidibacter lacunae KORDI 51-2</name>
    <dbReference type="NCBI Taxonomy" id="582515"/>
    <lineage>
        <taxon>Bacteria</taxon>
        <taxon>Bacillati</taxon>
        <taxon>Cyanobacteriota</taxon>
        <taxon>Cyanophyceae</taxon>
        <taxon>Oscillatoriophycideae</taxon>
        <taxon>Chroococcales</taxon>
        <taxon>Aphanothecaceae</taxon>
        <taxon>Rubidibacter</taxon>
    </lineage>
</organism>
<keyword evidence="3" id="KW-1185">Reference proteome</keyword>
<keyword evidence="1" id="KW-0472">Membrane</keyword>
<dbReference type="EMBL" id="ASSJ01000018">
    <property type="protein sequence ID" value="ERN42431.1"/>
    <property type="molecule type" value="Genomic_DNA"/>
</dbReference>
<keyword evidence="1" id="KW-1133">Transmembrane helix</keyword>
<dbReference type="Proteomes" id="UP000016960">
    <property type="component" value="Unassembled WGS sequence"/>
</dbReference>
<dbReference type="InParanoid" id="U5DL69"/>
<reference evidence="2 3" key="1">
    <citation type="submission" date="2013-05" db="EMBL/GenBank/DDBJ databases">
        <title>Draft genome sequence of Rubidibacter lacunae KORDI 51-2.</title>
        <authorList>
            <person name="Choi D.H."/>
            <person name="Noh J.H."/>
            <person name="Kwon K.-K."/>
            <person name="Lee J.-H."/>
            <person name="Ryu J.-Y."/>
        </authorList>
    </citation>
    <scope>NUCLEOTIDE SEQUENCE [LARGE SCALE GENOMIC DNA]</scope>
    <source>
        <strain evidence="2 3">KORDI 51-2</strain>
    </source>
</reference>
<gene>
    <name evidence="2" type="ORF">KR51_00008820</name>
</gene>
<proteinExistence type="predicted"/>
<comment type="caution">
    <text evidence="2">The sequence shown here is derived from an EMBL/GenBank/DDBJ whole genome shotgun (WGS) entry which is preliminary data.</text>
</comment>
<accession>U5DL69</accession>
<sequence length="50" mass="5436">FGTETGAGIALLFEICAVGMSLIGLIGWKLSHRLQAELRTHDDPARSRQV</sequence>
<name>U5DL69_9CHRO</name>
<keyword evidence="1" id="KW-0812">Transmembrane</keyword>
<evidence type="ECO:0000256" key="1">
    <source>
        <dbReference type="SAM" id="Phobius"/>
    </source>
</evidence>
<dbReference type="AlphaFoldDB" id="U5DL69"/>